<keyword evidence="4" id="KW-1185">Reference proteome</keyword>
<dbReference type="Pfam" id="PF23156">
    <property type="entry name" value="DUF7054"/>
    <property type="match status" value="1"/>
</dbReference>
<reference evidence="3 4" key="1">
    <citation type="journal article" date="2021" name="Commun. Biol.">
        <title>The genome of Shorea leprosula (Dipterocarpaceae) highlights the ecological relevance of drought in aseasonal tropical rainforests.</title>
        <authorList>
            <person name="Ng K.K.S."/>
            <person name="Kobayashi M.J."/>
            <person name="Fawcett J.A."/>
            <person name="Hatakeyama M."/>
            <person name="Paape T."/>
            <person name="Ng C.H."/>
            <person name="Ang C.C."/>
            <person name="Tnah L.H."/>
            <person name="Lee C.T."/>
            <person name="Nishiyama T."/>
            <person name="Sese J."/>
            <person name="O'Brien M.J."/>
            <person name="Copetti D."/>
            <person name="Mohd Noor M.I."/>
            <person name="Ong R.C."/>
            <person name="Putra M."/>
            <person name="Sireger I.Z."/>
            <person name="Indrioko S."/>
            <person name="Kosugi Y."/>
            <person name="Izuno A."/>
            <person name="Isagi Y."/>
            <person name="Lee S.L."/>
            <person name="Shimizu K.K."/>
        </authorList>
    </citation>
    <scope>NUCLEOTIDE SEQUENCE [LARGE SCALE GENOMIC DNA]</scope>
    <source>
        <strain evidence="3">214</strain>
    </source>
</reference>
<comment type="caution">
    <text evidence="3">The sequence shown here is derived from an EMBL/GenBank/DDBJ whole genome shotgun (WGS) entry which is preliminary data.</text>
</comment>
<dbReference type="AlphaFoldDB" id="A0AAV5I8H7"/>
<accession>A0AAV5I8H7</accession>
<sequence length="181" mass="20254">MISRSSSSRRSRDYGSTSANRSLQIFPQERHTDLVRRQGGLISVPRTLSSAPLMVPVTDGTQKMTKLLLKVHIEGSLGPVHVVLPPESSVSDLIKAATQIHVKEKRRPLLKESDPNSFELHYSQFSLESLRPEEKLINLGSRNFFLCSRLPASSANARNSDEAEKASQFHLSLTKLMEYLL</sequence>
<dbReference type="EMBL" id="BPVZ01000009">
    <property type="protein sequence ID" value="GKU95445.1"/>
    <property type="molecule type" value="Genomic_DNA"/>
</dbReference>
<feature type="compositionally biased region" description="Polar residues" evidence="1">
    <location>
        <begin position="14"/>
        <end position="23"/>
    </location>
</feature>
<dbReference type="InterPro" id="IPR055482">
    <property type="entry name" value="DUF7054"/>
</dbReference>
<dbReference type="PANTHER" id="PTHR33270:SF7">
    <property type="entry name" value="SNRNP25 UBIQUITIN-LIKE DOMAIN-CONTAINING PROTEIN"/>
    <property type="match status" value="1"/>
</dbReference>
<feature type="domain" description="DUF7054" evidence="2">
    <location>
        <begin position="63"/>
        <end position="147"/>
    </location>
</feature>
<evidence type="ECO:0000256" key="1">
    <source>
        <dbReference type="SAM" id="MobiDB-lite"/>
    </source>
</evidence>
<organism evidence="3 4">
    <name type="scientific">Rubroshorea leprosula</name>
    <dbReference type="NCBI Taxonomy" id="152421"/>
    <lineage>
        <taxon>Eukaryota</taxon>
        <taxon>Viridiplantae</taxon>
        <taxon>Streptophyta</taxon>
        <taxon>Embryophyta</taxon>
        <taxon>Tracheophyta</taxon>
        <taxon>Spermatophyta</taxon>
        <taxon>Magnoliopsida</taxon>
        <taxon>eudicotyledons</taxon>
        <taxon>Gunneridae</taxon>
        <taxon>Pentapetalae</taxon>
        <taxon>rosids</taxon>
        <taxon>malvids</taxon>
        <taxon>Malvales</taxon>
        <taxon>Dipterocarpaceae</taxon>
        <taxon>Rubroshorea</taxon>
    </lineage>
</organism>
<evidence type="ECO:0000313" key="3">
    <source>
        <dbReference type="EMBL" id="GKU95445.1"/>
    </source>
</evidence>
<dbReference type="Proteomes" id="UP001054252">
    <property type="component" value="Unassembled WGS sequence"/>
</dbReference>
<proteinExistence type="predicted"/>
<evidence type="ECO:0000313" key="4">
    <source>
        <dbReference type="Proteomes" id="UP001054252"/>
    </source>
</evidence>
<protein>
    <recommendedName>
        <fullName evidence="2">DUF7054 domain-containing protein</fullName>
    </recommendedName>
</protein>
<gene>
    <name evidence="3" type="ORF">SLEP1_g8807</name>
</gene>
<dbReference type="InterPro" id="IPR040358">
    <property type="entry name" value="At4g22758-like"/>
</dbReference>
<evidence type="ECO:0000259" key="2">
    <source>
        <dbReference type="Pfam" id="PF23156"/>
    </source>
</evidence>
<name>A0AAV5I8H7_9ROSI</name>
<dbReference type="PANTHER" id="PTHR33270">
    <property type="entry name" value="BNAC05G50380D PROTEIN"/>
    <property type="match status" value="1"/>
</dbReference>
<feature type="region of interest" description="Disordered" evidence="1">
    <location>
        <begin position="1"/>
        <end position="23"/>
    </location>
</feature>